<comment type="caution">
    <text evidence="2">The sequence shown here is derived from an EMBL/GenBank/DDBJ whole genome shotgun (WGS) entry which is preliminary data.</text>
</comment>
<dbReference type="Gene3D" id="3.40.630.30">
    <property type="match status" value="1"/>
</dbReference>
<keyword evidence="2" id="KW-0808">Transferase</keyword>
<sequence>MTVALAKCAIEDASALQGLAAEWDALWRRCPDATPFQSPSWLLPWWRSFAPGELATVAVRRGRRLVALAPLYRDPTAGSLLPLGVSVSDFHDVLIDPDEPAAGPALAVAMLSAAGPDGRIVWPDVPPGAALQHLFWRGGEAEWHVGETAPELACAAGLESVPAAQRRKLRMARHRAERRGGAAVVEATRLGLDAWLEALFRLHGARWRSKGGAGVLADDAVRAFHRQAAPALSETGLLDATALTIGGRLAGVYYGLRHGATAYAYLSGFDPEFERESPGTLLLGDAIERAAAAGCARFSLLRGAEDYKFRWGAADRHGHTLVVTAGRDAP</sequence>
<dbReference type="Pfam" id="PF13480">
    <property type="entry name" value="Acetyltransf_6"/>
    <property type="match status" value="1"/>
</dbReference>
<reference evidence="2 3" key="1">
    <citation type="submission" date="2022-07" db="EMBL/GenBank/DDBJ databases">
        <authorList>
            <person name="Li W.-J."/>
            <person name="Deng Q.-Q."/>
        </authorList>
    </citation>
    <scope>NUCLEOTIDE SEQUENCE [LARGE SCALE GENOMIC DNA]</scope>
    <source>
        <strain evidence="2 3">SYSU M60028</strain>
    </source>
</reference>
<dbReference type="GO" id="GO:0016746">
    <property type="term" value="F:acyltransferase activity"/>
    <property type="evidence" value="ECO:0007669"/>
    <property type="project" value="UniProtKB-KW"/>
</dbReference>
<evidence type="ECO:0000259" key="1">
    <source>
        <dbReference type="Pfam" id="PF13480"/>
    </source>
</evidence>
<proteinExistence type="predicted"/>
<evidence type="ECO:0000313" key="3">
    <source>
        <dbReference type="Proteomes" id="UP001205890"/>
    </source>
</evidence>
<feature type="domain" description="BioF2-like acetyltransferase" evidence="1">
    <location>
        <begin position="164"/>
        <end position="308"/>
    </location>
</feature>
<gene>
    <name evidence="2" type="ORF">NK718_10405</name>
</gene>
<dbReference type="EMBL" id="JANCLU010000008">
    <property type="protein sequence ID" value="MCP8938927.1"/>
    <property type="molecule type" value="Genomic_DNA"/>
</dbReference>
<evidence type="ECO:0000313" key="2">
    <source>
        <dbReference type="EMBL" id="MCP8938927.1"/>
    </source>
</evidence>
<organism evidence="2 3">
    <name type="scientific">Alsobacter ponti</name>
    <dbReference type="NCBI Taxonomy" id="2962936"/>
    <lineage>
        <taxon>Bacteria</taxon>
        <taxon>Pseudomonadati</taxon>
        <taxon>Pseudomonadota</taxon>
        <taxon>Alphaproteobacteria</taxon>
        <taxon>Hyphomicrobiales</taxon>
        <taxon>Alsobacteraceae</taxon>
        <taxon>Alsobacter</taxon>
    </lineage>
</organism>
<dbReference type="Proteomes" id="UP001205890">
    <property type="component" value="Unassembled WGS sequence"/>
</dbReference>
<protein>
    <submittedName>
        <fullName evidence="2">GNAT family N-acetyltransferase</fullName>
        <ecNumber evidence="2">2.3.1.-</ecNumber>
    </submittedName>
</protein>
<accession>A0ABT1LBR5</accession>
<dbReference type="InterPro" id="IPR016181">
    <property type="entry name" value="Acyl_CoA_acyltransferase"/>
</dbReference>
<dbReference type="InterPro" id="IPR038740">
    <property type="entry name" value="BioF2-like_GNAT_dom"/>
</dbReference>
<dbReference type="RefSeq" id="WP_254741450.1">
    <property type="nucleotide sequence ID" value="NZ_JANCLU010000008.1"/>
</dbReference>
<keyword evidence="2" id="KW-0012">Acyltransferase</keyword>
<name>A0ABT1LBR5_9HYPH</name>
<dbReference type="SUPFAM" id="SSF55729">
    <property type="entry name" value="Acyl-CoA N-acyltransferases (Nat)"/>
    <property type="match status" value="1"/>
</dbReference>
<dbReference type="EC" id="2.3.1.-" evidence="2"/>
<keyword evidence="3" id="KW-1185">Reference proteome</keyword>